<feature type="transmembrane region" description="Helical" evidence="1">
    <location>
        <begin position="6"/>
        <end position="27"/>
    </location>
</feature>
<evidence type="ECO:0000256" key="1">
    <source>
        <dbReference type="SAM" id="Phobius"/>
    </source>
</evidence>
<keyword evidence="1" id="KW-0812">Transmembrane</keyword>
<proteinExistence type="predicted"/>
<dbReference type="EMBL" id="UZAK01032246">
    <property type="protein sequence ID" value="VDP24858.1"/>
    <property type="molecule type" value="Genomic_DNA"/>
</dbReference>
<dbReference type="AlphaFoldDB" id="A0A183JWJ3"/>
<sequence>MMISIINFTGVILMTSVMTMVVVVMWIRNNCRQR</sequence>
<dbReference type="Proteomes" id="UP000279833">
    <property type="component" value="Unassembled WGS sequence"/>
</dbReference>
<gene>
    <name evidence="2" type="ORF">SCUD_LOCUS7088</name>
</gene>
<evidence type="ECO:0000313" key="3">
    <source>
        <dbReference type="Proteomes" id="UP000279833"/>
    </source>
</evidence>
<accession>A0A183JWJ3</accession>
<keyword evidence="1" id="KW-0472">Membrane</keyword>
<evidence type="ECO:0000313" key="2">
    <source>
        <dbReference type="EMBL" id="VDP24858.1"/>
    </source>
</evidence>
<evidence type="ECO:0000313" key="4">
    <source>
        <dbReference type="WBParaSite" id="SCUD_0000708801-mRNA-1"/>
    </source>
</evidence>
<reference evidence="4" key="1">
    <citation type="submission" date="2016-06" db="UniProtKB">
        <authorList>
            <consortium name="WormBaseParasite"/>
        </authorList>
    </citation>
    <scope>IDENTIFICATION</scope>
</reference>
<keyword evidence="3" id="KW-1185">Reference proteome</keyword>
<reference evidence="2 3" key="2">
    <citation type="submission" date="2018-11" db="EMBL/GenBank/DDBJ databases">
        <authorList>
            <consortium name="Pathogen Informatics"/>
        </authorList>
    </citation>
    <scope>NUCLEOTIDE SEQUENCE [LARGE SCALE GENOMIC DNA]</scope>
    <source>
        <strain evidence="2">Dakar</strain>
        <strain evidence="3">Dakar, Senegal</strain>
    </source>
</reference>
<keyword evidence="1" id="KW-1133">Transmembrane helix</keyword>
<organism evidence="4">
    <name type="scientific">Schistosoma curassoni</name>
    <dbReference type="NCBI Taxonomy" id="6186"/>
    <lineage>
        <taxon>Eukaryota</taxon>
        <taxon>Metazoa</taxon>
        <taxon>Spiralia</taxon>
        <taxon>Lophotrochozoa</taxon>
        <taxon>Platyhelminthes</taxon>
        <taxon>Trematoda</taxon>
        <taxon>Digenea</taxon>
        <taxon>Strigeidida</taxon>
        <taxon>Schistosomatoidea</taxon>
        <taxon>Schistosomatidae</taxon>
        <taxon>Schistosoma</taxon>
    </lineage>
</organism>
<protein>
    <submittedName>
        <fullName evidence="4">NADH dehydrogenase subunit 4L</fullName>
    </submittedName>
</protein>
<dbReference type="WBParaSite" id="SCUD_0000708801-mRNA-1">
    <property type="protein sequence ID" value="SCUD_0000708801-mRNA-1"/>
    <property type="gene ID" value="SCUD_0000708801"/>
</dbReference>
<name>A0A183JWJ3_9TREM</name>